<name>K0RR42_THAOC</name>
<dbReference type="EMBL" id="AGNL01032151">
    <property type="protein sequence ID" value="EJK56203.1"/>
    <property type="molecule type" value="Genomic_DNA"/>
</dbReference>
<evidence type="ECO:0000256" key="1">
    <source>
        <dbReference type="SAM" id="MobiDB-lite"/>
    </source>
</evidence>
<dbReference type="Proteomes" id="UP000266841">
    <property type="component" value="Unassembled WGS sequence"/>
</dbReference>
<sequence>MMLSVDAHVRGRGVEEFAPEAGADPPTATGSAERDEGEGPGDDETDGEKEKAAANGAAETGRGPHPTGDGRSLLMARPVSPGSPAEFANAVRLHRVARPVDGSKLVRHHTYDIINLVTSKRLNWKNGGAAVVARGDERIFETSIAHSIQFNFPHRDHPFKVRSGTGAAPLRRASCHVPSTSLPPLLRRHGGVPARHDGAQLVQEYPVERPLVVPVDQPGVVRVDPRLDRAEGRVDERRGERSGVGGERVDPAPPVPTPPPVLPSSFRRDHTGGTAGYDPGRNDTAARRWGWPFLRTDAAYVLVPSGAGAASAVHECTLALGGDDGSDHHGPQPDRAIDGWTGRGCDRDPPRESRSRIADRACRARRRRRRERRNDEAQASARKGAAPASSSSPPSFPPASPRRAAHGGGGAGRGRPGPGTSSTACPA</sequence>
<organism evidence="2 3">
    <name type="scientific">Thalassiosira oceanica</name>
    <name type="common">Marine diatom</name>
    <dbReference type="NCBI Taxonomy" id="159749"/>
    <lineage>
        <taxon>Eukaryota</taxon>
        <taxon>Sar</taxon>
        <taxon>Stramenopiles</taxon>
        <taxon>Ochrophyta</taxon>
        <taxon>Bacillariophyta</taxon>
        <taxon>Coscinodiscophyceae</taxon>
        <taxon>Thalassiosirophycidae</taxon>
        <taxon>Thalassiosirales</taxon>
        <taxon>Thalassiosiraceae</taxon>
        <taxon>Thalassiosira</taxon>
    </lineage>
</organism>
<feature type="compositionally biased region" description="Basic and acidic residues" evidence="1">
    <location>
        <begin position="325"/>
        <end position="337"/>
    </location>
</feature>
<evidence type="ECO:0000313" key="2">
    <source>
        <dbReference type="EMBL" id="EJK56203.1"/>
    </source>
</evidence>
<feature type="compositionally biased region" description="Acidic residues" evidence="1">
    <location>
        <begin position="35"/>
        <end position="47"/>
    </location>
</feature>
<comment type="caution">
    <text evidence="2">The sequence shown here is derived from an EMBL/GenBank/DDBJ whole genome shotgun (WGS) entry which is preliminary data.</text>
</comment>
<feature type="compositionally biased region" description="Gly residues" evidence="1">
    <location>
        <begin position="406"/>
        <end position="417"/>
    </location>
</feature>
<feature type="region of interest" description="Disordered" evidence="1">
    <location>
        <begin position="226"/>
        <end position="284"/>
    </location>
</feature>
<feature type="compositionally biased region" description="Pro residues" evidence="1">
    <location>
        <begin position="251"/>
        <end position="262"/>
    </location>
</feature>
<reference evidence="2 3" key="1">
    <citation type="journal article" date="2012" name="Genome Biol.">
        <title>Genome and low-iron response of an oceanic diatom adapted to chronic iron limitation.</title>
        <authorList>
            <person name="Lommer M."/>
            <person name="Specht M."/>
            <person name="Roy A.S."/>
            <person name="Kraemer L."/>
            <person name="Andreson R."/>
            <person name="Gutowska M.A."/>
            <person name="Wolf J."/>
            <person name="Bergner S.V."/>
            <person name="Schilhabel M.B."/>
            <person name="Klostermeier U.C."/>
            <person name="Beiko R.G."/>
            <person name="Rosenstiel P."/>
            <person name="Hippler M."/>
            <person name="Laroche J."/>
        </authorList>
    </citation>
    <scope>NUCLEOTIDE SEQUENCE [LARGE SCALE GENOMIC DNA]</scope>
    <source>
        <strain evidence="2 3">CCMP1005</strain>
    </source>
</reference>
<feature type="region of interest" description="Disordered" evidence="1">
    <location>
        <begin position="323"/>
        <end position="427"/>
    </location>
</feature>
<dbReference type="AlphaFoldDB" id="K0RR42"/>
<proteinExistence type="predicted"/>
<evidence type="ECO:0000313" key="3">
    <source>
        <dbReference type="Proteomes" id="UP000266841"/>
    </source>
</evidence>
<feature type="region of interest" description="Disordered" evidence="1">
    <location>
        <begin position="1"/>
        <end position="81"/>
    </location>
</feature>
<feature type="compositionally biased region" description="Basic and acidic residues" evidence="1">
    <location>
        <begin position="226"/>
        <end position="241"/>
    </location>
</feature>
<gene>
    <name evidence="2" type="ORF">THAOC_23958</name>
</gene>
<feature type="non-terminal residue" evidence="2">
    <location>
        <position position="427"/>
    </location>
</feature>
<accession>K0RR42</accession>
<feature type="compositionally biased region" description="Basic and acidic residues" evidence="1">
    <location>
        <begin position="344"/>
        <end position="362"/>
    </location>
</feature>
<keyword evidence="3" id="KW-1185">Reference proteome</keyword>
<feature type="compositionally biased region" description="Low complexity" evidence="1">
    <location>
        <begin position="377"/>
        <end position="393"/>
    </location>
</feature>
<protein>
    <submittedName>
        <fullName evidence="2">Uncharacterized protein</fullName>
    </submittedName>
</protein>